<sequence>MKRGYLYAVLYLALMLASIVYASPASANLPVSSLVVLKDVPIYDDNRDTEHQVGVISATQELKVKETVPKWDENEEIKWFLVETWLGDKWIQASDKVATGGYRQLDRVITLVQDTALFETEFGVKWVLEPFIWEDVKAADVSFNVFLSKTASVYPYPLAVKEQGETVDPGKFPVKAVWMKGGRPFENTTWLKVALPNNERWLLLGNDISMQVTLHTETRKFSAPYEQFEQTESLQPGTYTIFTNSGEWSCVETDSGKFWIRTSSAMQGD</sequence>
<dbReference type="RefSeq" id="WP_171684019.1">
    <property type="nucleotide sequence ID" value="NZ_WHNZ01000029.1"/>
</dbReference>
<evidence type="ECO:0000256" key="1">
    <source>
        <dbReference type="SAM" id="SignalP"/>
    </source>
</evidence>
<protein>
    <submittedName>
        <fullName evidence="2">Uncharacterized protein</fullName>
    </submittedName>
</protein>
<feature type="chain" id="PRO_5047190310" evidence="1">
    <location>
        <begin position="28"/>
        <end position="269"/>
    </location>
</feature>
<accession>A0ABX1ZQX8</accession>
<proteinExistence type="predicted"/>
<evidence type="ECO:0000313" key="2">
    <source>
        <dbReference type="EMBL" id="NOV01189.1"/>
    </source>
</evidence>
<keyword evidence="1" id="KW-0732">Signal</keyword>
<dbReference type="Proteomes" id="UP000618579">
    <property type="component" value="Unassembled WGS sequence"/>
</dbReference>
<evidence type="ECO:0000313" key="3">
    <source>
        <dbReference type="Proteomes" id="UP000618579"/>
    </source>
</evidence>
<gene>
    <name evidence="2" type="ORF">GC097_14320</name>
</gene>
<dbReference type="EMBL" id="WHNZ01000029">
    <property type="protein sequence ID" value="NOV01189.1"/>
    <property type="molecule type" value="Genomic_DNA"/>
</dbReference>
<comment type="caution">
    <text evidence="2">The sequence shown here is derived from an EMBL/GenBank/DDBJ whole genome shotgun (WGS) entry which is preliminary data.</text>
</comment>
<name>A0ABX1ZQX8_9BACL</name>
<feature type="signal peptide" evidence="1">
    <location>
        <begin position="1"/>
        <end position="27"/>
    </location>
</feature>
<keyword evidence="3" id="KW-1185">Reference proteome</keyword>
<organism evidence="2 3">
    <name type="scientific">Paenibacillus planticolens</name>
    <dbReference type="NCBI Taxonomy" id="2654976"/>
    <lineage>
        <taxon>Bacteria</taxon>
        <taxon>Bacillati</taxon>
        <taxon>Bacillota</taxon>
        <taxon>Bacilli</taxon>
        <taxon>Bacillales</taxon>
        <taxon>Paenibacillaceae</taxon>
        <taxon>Paenibacillus</taxon>
    </lineage>
</organism>
<reference evidence="2 3" key="1">
    <citation type="submission" date="2019-10" db="EMBL/GenBank/DDBJ databases">
        <title>Description of Paenibacillus pedi sp. nov.</title>
        <authorList>
            <person name="Carlier A."/>
            <person name="Qi S."/>
        </authorList>
    </citation>
    <scope>NUCLEOTIDE SEQUENCE [LARGE SCALE GENOMIC DNA]</scope>
    <source>
        <strain evidence="2 3">LMG 31457</strain>
    </source>
</reference>